<feature type="region of interest" description="Disordered" evidence="1">
    <location>
        <begin position="404"/>
        <end position="431"/>
    </location>
</feature>
<protein>
    <recommendedName>
        <fullName evidence="4">Glycosyltransferase</fullName>
    </recommendedName>
</protein>
<proteinExistence type="predicted"/>
<dbReference type="EMBL" id="CP046147">
    <property type="protein sequence ID" value="WFG38277.1"/>
    <property type="molecule type" value="Genomic_DNA"/>
</dbReference>
<keyword evidence="3" id="KW-1185">Reference proteome</keyword>
<evidence type="ECO:0000313" key="2">
    <source>
        <dbReference type="EMBL" id="WFG38277.1"/>
    </source>
</evidence>
<feature type="region of interest" description="Disordered" evidence="1">
    <location>
        <begin position="708"/>
        <end position="732"/>
    </location>
</feature>
<organism evidence="2 3">
    <name type="scientific">Candidatus Lucifugimonas marina</name>
    <dbReference type="NCBI Taxonomy" id="3038979"/>
    <lineage>
        <taxon>Bacteria</taxon>
        <taxon>Bacillati</taxon>
        <taxon>Chloroflexota</taxon>
        <taxon>Dehalococcoidia</taxon>
        <taxon>SAR202 cluster</taxon>
        <taxon>Candidatus Lucifugimonadales</taxon>
        <taxon>Candidatus Lucifugimonadaceae</taxon>
        <taxon>Candidatus Lucifugimonas</taxon>
    </lineage>
</organism>
<dbReference type="AlphaFoldDB" id="A0AAJ5ZBF3"/>
<feature type="compositionally biased region" description="Acidic residues" evidence="1">
    <location>
        <begin position="723"/>
        <end position="732"/>
    </location>
</feature>
<gene>
    <name evidence="2" type="ORF">GKO48_01185</name>
</gene>
<reference evidence="3" key="2">
    <citation type="submission" date="2023-06" db="EMBL/GenBank/DDBJ databases">
        <title>Pangenomics reveal diversification of enzyme families and niche specialization in globally abundant SAR202 bacteria.</title>
        <authorList>
            <person name="Saw J.H.W."/>
        </authorList>
    </citation>
    <scope>NUCLEOTIDE SEQUENCE [LARGE SCALE GENOMIC DNA]</scope>
    <source>
        <strain evidence="3">JH1073</strain>
    </source>
</reference>
<sequence>MTEEALQIDFRPQPTGIAVVTSAPISEIAESGNYATFQDLIDGYASSFQKVHVFSPSGGSVVKPAKGHRVSWHSGPRWLSPTNGLWWSILSNRREFEGIELVRTFGPRAGVVGKALAKLSRSQQVSSSDDLIGNFWRDKTGWRSAPTKVVNRVGMLRANMLSATLDWEVEYLSDTGYKNDLLLGKAGLATDIYTPVGTTDPNRHPVVLWAGSASDEGAIPLIEESALATKSMIENVEFVVVAKGTEAETLKADIAERELPVTVAAIDQVEPLVDLIERTWACVTTPTRGFPHGLAMYAASVGIPLVSLGELDESHGFKNHLNYMGIEADNHEAIAYALQLLRRWWTWSLRIGSAGQQLIEDRYSTKNVALKEGEQLARIARGEELETDSPVQLKELKPYVSPAAGQIPSLTGEAEAEDVVEESSAEDDKYSSPEFDLVAAALAEMSGTASSSTSAPAEPAVEASGDMDQDAISALFAANDDAPAAEPAAEASGDMDQDAISALFAANAANPETPAAEPVDLGGGDMDQDAISALFAANAANPETPAAEPVDLDGGDMDQDAISALFAANDDAPAAEPAVEPSGDMDQDTISALFAANDANPEAPAAEPVDLGGGDMDQDAISALFTANDASPAVEPVAEEPGDMDQDAISALFAANDDAPAVEPVAEEPGDMDQDAISALFAANDDAPAVEPVAEEPGDMDQDAISALFAANNGESEAPEPASDSEPEPDEDFVAAIVEAKSKAAEPGLVTSEDLEDDTDMPAVNLVQFNSGGGVEAEGEEGEVVDDFDADDIDASLIAAILEGKDVDPSL</sequence>
<evidence type="ECO:0000256" key="1">
    <source>
        <dbReference type="SAM" id="MobiDB-lite"/>
    </source>
</evidence>
<dbReference type="SUPFAM" id="SSF53756">
    <property type="entry name" value="UDP-Glycosyltransferase/glycogen phosphorylase"/>
    <property type="match status" value="1"/>
</dbReference>
<accession>A0AAJ5ZBF3</accession>
<dbReference type="Proteomes" id="UP001219901">
    <property type="component" value="Chromosome"/>
</dbReference>
<evidence type="ECO:0000313" key="3">
    <source>
        <dbReference type="Proteomes" id="UP001219901"/>
    </source>
</evidence>
<dbReference type="RefSeq" id="WP_342853280.1">
    <property type="nucleotide sequence ID" value="NZ_CP046147.1"/>
</dbReference>
<feature type="compositionally biased region" description="Acidic residues" evidence="1">
    <location>
        <begin position="414"/>
        <end position="425"/>
    </location>
</feature>
<reference evidence="2 3" key="1">
    <citation type="submission" date="2019-11" db="EMBL/GenBank/DDBJ databases">
        <authorList>
            <person name="Cho J.-C."/>
        </authorList>
    </citation>
    <scope>NUCLEOTIDE SEQUENCE [LARGE SCALE GENOMIC DNA]</scope>
    <source>
        <strain evidence="2 3">JH1073</strain>
    </source>
</reference>
<evidence type="ECO:0008006" key="4">
    <source>
        <dbReference type="Google" id="ProtNLM"/>
    </source>
</evidence>
<name>A0AAJ5ZBF3_9CHLR</name>